<evidence type="ECO:0000313" key="1">
    <source>
        <dbReference type="EMBL" id="MCG2620817.1"/>
    </source>
</evidence>
<comment type="caution">
    <text evidence="1">The sequence shown here is derived from an EMBL/GenBank/DDBJ whole genome shotgun (WGS) entry which is preliminary data.</text>
</comment>
<organism evidence="1 2">
    <name type="scientific">Arthrobacter hankyongi</name>
    <dbReference type="NCBI Taxonomy" id="2904801"/>
    <lineage>
        <taxon>Bacteria</taxon>
        <taxon>Bacillati</taxon>
        <taxon>Actinomycetota</taxon>
        <taxon>Actinomycetes</taxon>
        <taxon>Micrococcales</taxon>
        <taxon>Micrococcaceae</taxon>
        <taxon>Arthrobacter</taxon>
    </lineage>
</organism>
<keyword evidence="2" id="KW-1185">Reference proteome</keyword>
<gene>
    <name evidence="1" type="ORF">LVY72_02690</name>
</gene>
<evidence type="ECO:0008006" key="3">
    <source>
        <dbReference type="Google" id="ProtNLM"/>
    </source>
</evidence>
<dbReference type="Proteomes" id="UP001165368">
    <property type="component" value="Unassembled WGS sequence"/>
</dbReference>
<protein>
    <recommendedName>
        <fullName evidence="3">DUF4398 domain-containing protein</fullName>
    </recommendedName>
</protein>
<accession>A0ABS9L290</accession>
<reference evidence="1" key="1">
    <citation type="submission" date="2022-01" db="EMBL/GenBank/DDBJ databases">
        <authorList>
            <person name="Jo J.-H."/>
            <person name="Im W.-T."/>
        </authorList>
    </citation>
    <scope>NUCLEOTIDE SEQUENCE</scope>
    <source>
        <strain evidence="1">I2-34</strain>
    </source>
</reference>
<evidence type="ECO:0000313" key="2">
    <source>
        <dbReference type="Proteomes" id="UP001165368"/>
    </source>
</evidence>
<name>A0ABS9L290_9MICC</name>
<proteinExistence type="predicted"/>
<dbReference type="RefSeq" id="WP_237817902.1">
    <property type="nucleotide sequence ID" value="NZ_JAKLTQ010000001.1"/>
</dbReference>
<sequence length="154" mass="15923">MDRTGIRRTRTGRAAARPVLAAAMLLLIAACSSGISGPLGKSADEASSAASSLALALRLETSGRATAAVAETTAENMLDETVKAYQSAASQEPSDGTELARQQEVLQALDRTLHSLQAARLTLAGGSAAEREAAVLDLEHQAAELSRLGKELKP</sequence>
<dbReference type="PROSITE" id="PS51257">
    <property type="entry name" value="PROKAR_LIPOPROTEIN"/>
    <property type="match status" value="1"/>
</dbReference>
<dbReference type="EMBL" id="JAKLTQ010000001">
    <property type="protein sequence ID" value="MCG2620817.1"/>
    <property type="molecule type" value="Genomic_DNA"/>
</dbReference>